<evidence type="ECO:0000256" key="1">
    <source>
        <dbReference type="SAM" id="MobiDB-lite"/>
    </source>
</evidence>
<protein>
    <submittedName>
        <fullName evidence="2">WGS project CBMF000000000 data, contig CS5834_c000985</fullName>
    </submittedName>
</protein>
<evidence type="ECO:0000313" key="2">
    <source>
        <dbReference type="EMBL" id="CEG03494.1"/>
    </source>
</evidence>
<organism evidence="2">
    <name type="scientific">Fusarium pseudograminearum CS5834</name>
    <dbReference type="NCBI Taxonomy" id="1318459"/>
    <lineage>
        <taxon>Eukaryota</taxon>
        <taxon>Fungi</taxon>
        <taxon>Dikarya</taxon>
        <taxon>Ascomycota</taxon>
        <taxon>Pezizomycotina</taxon>
        <taxon>Sordariomycetes</taxon>
        <taxon>Hypocreomycetidae</taxon>
        <taxon>Hypocreales</taxon>
        <taxon>Nectriaceae</taxon>
        <taxon>Fusarium</taxon>
    </lineage>
</organism>
<feature type="compositionally biased region" description="Polar residues" evidence="1">
    <location>
        <begin position="50"/>
        <end position="60"/>
    </location>
</feature>
<dbReference type="EMBL" id="CBMF010000980">
    <property type="protein sequence ID" value="CEG03494.1"/>
    <property type="molecule type" value="Genomic_DNA"/>
</dbReference>
<proteinExistence type="predicted"/>
<dbReference type="AlphaFoldDB" id="A0A096PEZ3"/>
<comment type="caution">
    <text evidence="2">The sequence shown here is derived from an EMBL/GenBank/DDBJ whole genome shotgun (WGS) entry which is preliminary data.</text>
</comment>
<feature type="region of interest" description="Disordered" evidence="1">
    <location>
        <begin position="1"/>
        <end position="78"/>
    </location>
</feature>
<name>A0A096PEZ3_FUSPS</name>
<gene>
    <name evidence="2" type="ORF">BN849_0124930</name>
</gene>
<sequence length="100" mass="11039">MSEFSVTSDESDEARPNTGCKGKRNPSSTNGRRIADKPPVKAPAHKKSKTNAAATNNTMDFSDEESKMKLGEGGSISEIMNEEKRKSFLKRNRVAAYKCR</sequence>
<reference evidence="2" key="1">
    <citation type="submission" date="2013-05" db="EMBL/GenBank/DDBJ databases">
        <title>Draft genome sequences of six wheat associated Fusarium spp. isolates.</title>
        <authorList>
            <person name="Moolhuijzen P.M."/>
            <person name="Manners J.M."/>
            <person name="Wilcox S."/>
            <person name="Bellgard M.I."/>
            <person name="Gardiner D.M."/>
        </authorList>
    </citation>
    <scope>NUCLEOTIDE SEQUENCE</scope>
    <source>
        <strain evidence="2">CS5834</strain>
        <strain evidence="2">CS5834</strain>
    </source>
</reference>
<accession>A0A096PEZ3</accession>